<gene>
    <name evidence="2" type="ORF">QBC46DRAFT_368248</name>
</gene>
<dbReference type="PANTHER" id="PTHR35567">
    <property type="entry name" value="MALATE DEHYDROGENASE (AFU_ORTHOLOGUE AFUA_2G13800)"/>
    <property type="match status" value="1"/>
</dbReference>
<feature type="chain" id="PRO_5042836900" description="Malate dehydrogenase" evidence="1">
    <location>
        <begin position="21"/>
        <end position="253"/>
    </location>
</feature>
<accession>A0AAN6MVR5</accession>
<name>A0AAN6MVR5_9PEZI</name>
<dbReference type="InterPro" id="IPR021851">
    <property type="entry name" value="DUF3455"/>
</dbReference>
<keyword evidence="3" id="KW-1185">Reference proteome</keyword>
<dbReference type="Proteomes" id="UP001303473">
    <property type="component" value="Unassembled WGS sequence"/>
</dbReference>
<reference evidence="3" key="1">
    <citation type="journal article" date="2023" name="Mol. Phylogenet. Evol.">
        <title>Genome-scale phylogeny and comparative genomics of the fungal order Sordariales.</title>
        <authorList>
            <person name="Hensen N."/>
            <person name="Bonometti L."/>
            <person name="Westerberg I."/>
            <person name="Brannstrom I.O."/>
            <person name="Guillou S."/>
            <person name="Cros-Aarteil S."/>
            <person name="Calhoun S."/>
            <person name="Haridas S."/>
            <person name="Kuo A."/>
            <person name="Mondo S."/>
            <person name="Pangilinan J."/>
            <person name="Riley R."/>
            <person name="LaButti K."/>
            <person name="Andreopoulos B."/>
            <person name="Lipzen A."/>
            <person name="Chen C."/>
            <person name="Yan M."/>
            <person name="Daum C."/>
            <person name="Ng V."/>
            <person name="Clum A."/>
            <person name="Steindorff A."/>
            <person name="Ohm R.A."/>
            <person name="Martin F."/>
            <person name="Silar P."/>
            <person name="Natvig D.O."/>
            <person name="Lalanne C."/>
            <person name="Gautier V."/>
            <person name="Ament-Velasquez S.L."/>
            <person name="Kruys A."/>
            <person name="Hutchinson M.I."/>
            <person name="Powell A.J."/>
            <person name="Barry K."/>
            <person name="Miller A.N."/>
            <person name="Grigoriev I.V."/>
            <person name="Debuchy R."/>
            <person name="Gladieux P."/>
            <person name="Hiltunen Thoren M."/>
            <person name="Johannesson H."/>
        </authorList>
    </citation>
    <scope>NUCLEOTIDE SEQUENCE [LARGE SCALE GENOMIC DNA]</scope>
    <source>
        <strain evidence="3">CBS 340.73</strain>
    </source>
</reference>
<evidence type="ECO:0008006" key="4">
    <source>
        <dbReference type="Google" id="ProtNLM"/>
    </source>
</evidence>
<evidence type="ECO:0000256" key="1">
    <source>
        <dbReference type="SAM" id="SignalP"/>
    </source>
</evidence>
<evidence type="ECO:0000313" key="2">
    <source>
        <dbReference type="EMBL" id="KAK3934372.1"/>
    </source>
</evidence>
<keyword evidence="1" id="KW-0732">Signal</keyword>
<dbReference type="AlphaFoldDB" id="A0AAN6MVR5"/>
<comment type="caution">
    <text evidence="2">The sequence shown here is derived from an EMBL/GenBank/DDBJ whole genome shotgun (WGS) entry which is preliminary data.</text>
</comment>
<proteinExistence type="predicted"/>
<feature type="signal peptide" evidence="1">
    <location>
        <begin position="1"/>
        <end position="20"/>
    </location>
</feature>
<evidence type="ECO:0000313" key="3">
    <source>
        <dbReference type="Proteomes" id="UP001303473"/>
    </source>
</evidence>
<sequence length="253" mass="26420">MIFKAFLAALLTEATALAAARPCKPTTTQASWVSTPSLPSTGSADLSLPPPGMVLKKIALGHGIQNYSCATSDAATPTQLGALAALYDVTSLYPGTLRTGLNKTTFNALSTILLWSQSIPLDLSSYGANTQHPFLAAADIRIIPTIATIKFLGRHYFDQDSLPTFDLLTVGLKASVVKNESINAPLAANKGIIGSGAIVWLKLVDSGRGVSNGLSLVYRVITAGGAAEPCRVSGAGNGSVPYAAFYWFYGAIR</sequence>
<organism evidence="2 3">
    <name type="scientific">Diplogelasinospora grovesii</name>
    <dbReference type="NCBI Taxonomy" id="303347"/>
    <lineage>
        <taxon>Eukaryota</taxon>
        <taxon>Fungi</taxon>
        <taxon>Dikarya</taxon>
        <taxon>Ascomycota</taxon>
        <taxon>Pezizomycotina</taxon>
        <taxon>Sordariomycetes</taxon>
        <taxon>Sordariomycetidae</taxon>
        <taxon>Sordariales</taxon>
        <taxon>Diplogelasinosporaceae</taxon>
        <taxon>Diplogelasinospora</taxon>
    </lineage>
</organism>
<dbReference type="EMBL" id="MU853996">
    <property type="protein sequence ID" value="KAK3934372.1"/>
    <property type="molecule type" value="Genomic_DNA"/>
</dbReference>
<dbReference type="PANTHER" id="PTHR35567:SF3">
    <property type="entry name" value="MALATE DEHYDROGENASE"/>
    <property type="match status" value="1"/>
</dbReference>
<protein>
    <recommendedName>
        <fullName evidence="4">Malate dehydrogenase</fullName>
    </recommendedName>
</protein>
<dbReference type="Pfam" id="PF11937">
    <property type="entry name" value="DUF3455"/>
    <property type="match status" value="1"/>
</dbReference>